<dbReference type="Proteomes" id="UP001219355">
    <property type="component" value="Chromosome 2"/>
</dbReference>
<name>A0AAF0DET9_9EURO</name>
<dbReference type="Gene3D" id="3.60.110.10">
    <property type="entry name" value="Carbon-nitrogen hydrolase"/>
    <property type="match status" value="1"/>
</dbReference>
<dbReference type="EMBL" id="CP120628">
    <property type="protein sequence ID" value="WEW57240.1"/>
    <property type="molecule type" value="Genomic_DNA"/>
</dbReference>
<dbReference type="Pfam" id="PF00795">
    <property type="entry name" value="CN_hydrolase"/>
    <property type="match status" value="1"/>
</dbReference>
<evidence type="ECO:0000313" key="4">
    <source>
        <dbReference type="EMBL" id="WEW57240.1"/>
    </source>
</evidence>
<proteinExistence type="inferred from homology"/>
<evidence type="ECO:0000313" key="5">
    <source>
        <dbReference type="Proteomes" id="UP001219355"/>
    </source>
</evidence>
<reference evidence="4" key="1">
    <citation type="submission" date="2023-03" db="EMBL/GenBank/DDBJ databases">
        <title>Emydomyces testavorans Genome Sequence.</title>
        <authorList>
            <person name="Hoyer L."/>
        </authorList>
    </citation>
    <scope>NUCLEOTIDE SEQUENCE</scope>
    <source>
        <strain evidence="4">16-2883</strain>
    </source>
</reference>
<sequence length="362" mass="39557">MARGRIPKCKFRAAAVHAAPVFMNKTATTAKVLRLIGQAAQEEISLLVFPEAFIPGFPYFINCYPPVKQLDAIVQYAEQSVDIEGEEIAQIRAACQSFRMTISLGISERVSGGYSLFNSQIHIDTDGTILGVHRKLQPTFAERFVWSQGDGSTLRCFETKAGYNLGGLCCWEHTMNGARQALLMDKQHVHAGAWPALSTIPGFDTVADTQIEALMKNHALTAQVFVISASNYVDESCLTWLRENIGETDLLATGGGWSAIIHPFCSYLAGPITGGREELLQAEIDLSQLASVKVWVDGAGHYSRPEVLQFSVNRTAIWDHEKQTTGIANPSPIPANPWRNDKINGQADKGSREGLKATHNGA</sequence>
<dbReference type="CDD" id="cd07564">
    <property type="entry name" value="nitrilases_CHs"/>
    <property type="match status" value="1"/>
</dbReference>
<evidence type="ECO:0000256" key="2">
    <source>
        <dbReference type="SAM" id="MobiDB-lite"/>
    </source>
</evidence>
<dbReference type="InterPro" id="IPR036526">
    <property type="entry name" value="C-N_Hydrolase_sf"/>
</dbReference>
<dbReference type="AlphaFoldDB" id="A0AAF0DET9"/>
<dbReference type="GO" id="GO:0003824">
    <property type="term" value="F:catalytic activity"/>
    <property type="evidence" value="ECO:0007669"/>
    <property type="project" value="InterPro"/>
</dbReference>
<dbReference type="PROSITE" id="PS50263">
    <property type="entry name" value="CN_HYDROLASE"/>
    <property type="match status" value="1"/>
</dbReference>
<organism evidence="4 5">
    <name type="scientific">Emydomyces testavorans</name>
    <dbReference type="NCBI Taxonomy" id="2070801"/>
    <lineage>
        <taxon>Eukaryota</taxon>
        <taxon>Fungi</taxon>
        <taxon>Dikarya</taxon>
        <taxon>Ascomycota</taxon>
        <taxon>Pezizomycotina</taxon>
        <taxon>Eurotiomycetes</taxon>
        <taxon>Eurotiomycetidae</taxon>
        <taxon>Onygenales</taxon>
        <taxon>Nannizziopsiaceae</taxon>
        <taxon>Emydomyces</taxon>
    </lineage>
</organism>
<accession>A0AAF0DET9</accession>
<dbReference type="SUPFAM" id="SSF56317">
    <property type="entry name" value="Carbon-nitrogen hydrolase"/>
    <property type="match status" value="1"/>
</dbReference>
<gene>
    <name evidence="4" type="ORF">PRK78_002705</name>
</gene>
<dbReference type="InterPro" id="IPR003010">
    <property type="entry name" value="C-N_Hydrolase"/>
</dbReference>
<feature type="region of interest" description="Disordered" evidence="2">
    <location>
        <begin position="325"/>
        <end position="362"/>
    </location>
</feature>
<protein>
    <recommendedName>
        <fullName evidence="3">CN hydrolase domain-containing protein</fullName>
    </recommendedName>
</protein>
<feature type="domain" description="CN hydrolase" evidence="3">
    <location>
        <begin position="11"/>
        <end position="286"/>
    </location>
</feature>
<keyword evidence="5" id="KW-1185">Reference proteome</keyword>
<dbReference type="PANTHER" id="PTHR46044">
    <property type="entry name" value="NITRILASE"/>
    <property type="match status" value="1"/>
</dbReference>
<evidence type="ECO:0000259" key="3">
    <source>
        <dbReference type="PROSITE" id="PS50263"/>
    </source>
</evidence>
<evidence type="ECO:0000256" key="1">
    <source>
        <dbReference type="ARBA" id="ARBA00008129"/>
    </source>
</evidence>
<dbReference type="PANTHER" id="PTHR46044:SF1">
    <property type="entry name" value="CN HYDROLASE DOMAIN-CONTAINING PROTEIN"/>
    <property type="match status" value="1"/>
</dbReference>
<dbReference type="InterPro" id="IPR044149">
    <property type="entry name" value="Nitrilases_CHs"/>
</dbReference>
<comment type="similarity">
    <text evidence="1">Belongs to the carbon-nitrogen hydrolase superfamily. Nitrilase family.</text>
</comment>